<name>A0A150GPQ8_GONPE</name>
<dbReference type="OrthoDB" id="541027at2759"/>
<organism evidence="1 2">
    <name type="scientific">Gonium pectorale</name>
    <name type="common">Green alga</name>
    <dbReference type="NCBI Taxonomy" id="33097"/>
    <lineage>
        <taxon>Eukaryota</taxon>
        <taxon>Viridiplantae</taxon>
        <taxon>Chlorophyta</taxon>
        <taxon>core chlorophytes</taxon>
        <taxon>Chlorophyceae</taxon>
        <taxon>CS clade</taxon>
        <taxon>Chlamydomonadales</taxon>
        <taxon>Volvocaceae</taxon>
        <taxon>Gonium</taxon>
    </lineage>
</organism>
<comment type="caution">
    <text evidence="1">The sequence shown here is derived from an EMBL/GenBank/DDBJ whole genome shotgun (WGS) entry which is preliminary data.</text>
</comment>
<accession>A0A150GPQ8</accession>
<gene>
    <name evidence="1" type="ORF">GPECTOR_13g807</name>
</gene>
<reference evidence="2" key="1">
    <citation type="journal article" date="2016" name="Nat. Commun.">
        <title>The Gonium pectorale genome demonstrates co-option of cell cycle regulation during the evolution of multicellularity.</title>
        <authorList>
            <person name="Hanschen E.R."/>
            <person name="Marriage T.N."/>
            <person name="Ferris P.J."/>
            <person name="Hamaji T."/>
            <person name="Toyoda A."/>
            <person name="Fujiyama A."/>
            <person name="Neme R."/>
            <person name="Noguchi H."/>
            <person name="Minakuchi Y."/>
            <person name="Suzuki M."/>
            <person name="Kawai-Toyooka H."/>
            <person name="Smith D.R."/>
            <person name="Sparks H."/>
            <person name="Anderson J."/>
            <person name="Bakaric R."/>
            <person name="Luria V."/>
            <person name="Karger A."/>
            <person name="Kirschner M.W."/>
            <person name="Durand P.M."/>
            <person name="Michod R.E."/>
            <person name="Nozaki H."/>
            <person name="Olson B.J."/>
        </authorList>
    </citation>
    <scope>NUCLEOTIDE SEQUENCE [LARGE SCALE GENOMIC DNA]</scope>
    <source>
        <strain evidence="2">NIES-2863</strain>
    </source>
</reference>
<sequence length="280" mass="30389">MPVAAASGEWGGPPTWQALQLQGAIAPAGVPPLPTVLAFCPGPDGEVRELTQEATEQLKRLTTAEFRMLWRHMCMQAGLLVPAAEALGPGSTQNARLERFLSRIISYISKVLLLSPEPYLRSLNVNLETGRQERPGDDFWASIGAAIKFTPEQLEEVGSLCTVLEQKVAPVLQERSALMQQLSVLMAAVTGHSSRCTTNNAVEAYSAVDDLADRLQRNALKERFAHGDTGAFLCWSVMNPLQLGKSLTACYPYIPDSVAIMQSVSATRRRQPQLAPGCSD</sequence>
<keyword evidence="2" id="KW-1185">Reference proteome</keyword>
<dbReference type="PANTHER" id="PTHR14873">
    <property type="entry name" value="OS06G0694100 PROTEIN"/>
    <property type="match status" value="1"/>
</dbReference>
<evidence type="ECO:0000313" key="1">
    <source>
        <dbReference type="EMBL" id="KXZ51320.1"/>
    </source>
</evidence>
<dbReference type="PANTHER" id="PTHR14873:SF1">
    <property type="entry name" value="OS06G0694100 PROTEIN"/>
    <property type="match status" value="1"/>
</dbReference>
<evidence type="ECO:0000313" key="2">
    <source>
        <dbReference type="Proteomes" id="UP000075714"/>
    </source>
</evidence>
<proteinExistence type="predicted"/>
<dbReference type="AlphaFoldDB" id="A0A150GPQ8"/>
<protein>
    <submittedName>
        <fullName evidence="1">Uncharacterized protein</fullName>
    </submittedName>
</protein>
<dbReference type="EMBL" id="LSYV01000014">
    <property type="protein sequence ID" value="KXZ51320.1"/>
    <property type="molecule type" value="Genomic_DNA"/>
</dbReference>
<dbReference type="Proteomes" id="UP000075714">
    <property type="component" value="Unassembled WGS sequence"/>
</dbReference>